<evidence type="ECO:0000313" key="6">
    <source>
        <dbReference type="Proteomes" id="UP001597475"/>
    </source>
</evidence>
<proteinExistence type="inferred from homology"/>
<dbReference type="PROSITE" id="PS00893">
    <property type="entry name" value="NUDIX_BOX"/>
    <property type="match status" value="1"/>
</dbReference>
<dbReference type="InterPro" id="IPR015797">
    <property type="entry name" value="NUDIX_hydrolase-like_dom_sf"/>
</dbReference>
<dbReference type="CDD" id="cd02883">
    <property type="entry name" value="NUDIX_Hydrolase"/>
    <property type="match status" value="1"/>
</dbReference>
<dbReference type="SUPFAM" id="SSF55811">
    <property type="entry name" value="Nudix"/>
    <property type="match status" value="1"/>
</dbReference>
<comment type="cofactor">
    <cofactor evidence="1">
        <name>Mg(2+)</name>
        <dbReference type="ChEBI" id="CHEBI:18420"/>
    </cofactor>
</comment>
<comment type="similarity">
    <text evidence="3">Belongs to the Nudix hydrolase family.</text>
</comment>
<reference evidence="6" key="1">
    <citation type="journal article" date="2019" name="Int. J. Syst. Evol. Microbiol.">
        <title>The Global Catalogue of Microorganisms (GCM) 10K type strain sequencing project: providing services to taxonomists for standard genome sequencing and annotation.</title>
        <authorList>
            <consortium name="The Broad Institute Genomics Platform"/>
            <consortium name="The Broad Institute Genome Sequencing Center for Infectious Disease"/>
            <person name="Wu L."/>
            <person name="Ma J."/>
        </authorList>
    </citation>
    <scope>NUCLEOTIDE SEQUENCE [LARGE SCALE GENOMIC DNA]</scope>
    <source>
        <strain evidence="6">KCTC 33842</strain>
    </source>
</reference>
<protein>
    <submittedName>
        <fullName evidence="5">NUDIX hydrolase</fullName>
        <ecNumber evidence="5">3.6.-.-</ecNumber>
    </submittedName>
</protein>
<organism evidence="5 6">
    <name type="scientific">Deinococcus taklimakanensis</name>
    <dbReference type="NCBI Taxonomy" id="536443"/>
    <lineage>
        <taxon>Bacteria</taxon>
        <taxon>Thermotogati</taxon>
        <taxon>Deinococcota</taxon>
        <taxon>Deinococci</taxon>
        <taxon>Deinococcales</taxon>
        <taxon>Deinococcaceae</taxon>
        <taxon>Deinococcus</taxon>
    </lineage>
</organism>
<evidence type="ECO:0000256" key="1">
    <source>
        <dbReference type="ARBA" id="ARBA00001946"/>
    </source>
</evidence>
<dbReference type="Gene3D" id="3.90.79.10">
    <property type="entry name" value="Nucleoside Triphosphate Pyrophosphohydrolase"/>
    <property type="match status" value="1"/>
</dbReference>
<feature type="domain" description="Nudix hydrolase" evidence="4">
    <location>
        <begin position="12"/>
        <end position="140"/>
    </location>
</feature>
<keyword evidence="2 3" id="KW-0378">Hydrolase</keyword>
<sequence>MGTKRTTDQPAPPRQCAAVVVEDERGRILMVRQGYGQGLWGLPGGVVDPGETPLQAAVREAREEVGLTVTLTETVGVYLLQGGGWPDIQAYVFRAAITSGMPRAADPAEIAEVAWTPLSSLPARLLDDAAAALDDLRAGKRGAVRTVRRHVWMGDIAL</sequence>
<dbReference type="EC" id="3.6.-.-" evidence="5"/>
<evidence type="ECO:0000256" key="2">
    <source>
        <dbReference type="ARBA" id="ARBA00022801"/>
    </source>
</evidence>
<dbReference type="InterPro" id="IPR020476">
    <property type="entry name" value="Nudix_hydrolase"/>
</dbReference>
<dbReference type="PANTHER" id="PTHR43046:SF14">
    <property type="entry name" value="MUTT_NUDIX FAMILY PROTEIN"/>
    <property type="match status" value="1"/>
</dbReference>
<dbReference type="PROSITE" id="PS51462">
    <property type="entry name" value="NUDIX"/>
    <property type="match status" value="1"/>
</dbReference>
<evidence type="ECO:0000259" key="4">
    <source>
        <dbReference type="PROSITE" id="PS51462"/>
    </source>
</evidence>
<comment type="caution">
    <text evidence="5">The sequence shown here is derived from an EMBL/GenBank/DDBJ whole genome shotgun (WGS) entry which is preliminary data.</text>
</comment>
<dbReference type="Pfam" id="PF00293">
    <property type="entry name" value="NUDIX"/>
    <property type="match status" value="1"/>
</dbReference>
<dbReference type="EMBL" id="JBHUMK010000077">
    <property type="protein sequence ID" value="MFD2610743.1"/>
    <property type="molecule type" value="Genomic_DNA"/>
</dbReference>
<gene>
    <name evidence="5" type="ORF">ACFSR9_15075</name>
</gene>
<dbReference type="PRINTS" id="PR00502">
    <property type="entry name" value="NUDIXFAMILY"/>
</dbReference>
<accession>A0ABW5P759</accession>
<dbReference type="PANTHER" id="PTHR43046">
    <property type="entry name" value="GDP-MANNOSE MANNOSYL HYDROLASE"/>
    <property type="match status" value="1"/>
</dbReference>
<dbReference type="GO" id="GO:0016787">
    <property type="term" value="F:hydrolase activity"/>
    <property type="evidence" value="ECO:0007669"/>
    <property type="project" value="UniProtKB-KW"/>
</dbReference>
<name>A0ABW5P759_9DEIO</name>
<evidence type="ECO:0000256" key="3">
    <source>
        <dbReference type="RuleBase" id="RU003476"/>
    </source>
</evidence>
<dbReference type="InterPro" id="IPR000086">
    <property type="entry name" value="NUDIX_hydrolase_dom"/>
</dbReference>
<keyword evidence="6" id="KW-1185">Reference proteome</keyword>
<evidence type="ECO:0000313" key="5">
    <source>
        <dbReference type="EMBL" id="MFD2610743.1"/>
    </source>
</evidence>
<dbReference type="Proteomes" id="UP001597475">
    <property type="component" value="Unassembled WGS sequence"/>
</dbReference>
<dbReference type="RefSeq" id="WP_386847121.1">
    <property type="nucleotide sequence ID" value="NZ_JBHUMK010000077.1"/>
</dbReference>
<dbReference type="InterPro" id="IPR020084">
    <property type="entry name" value="NUDIX_hydrolase_CS"/>
</dbReference>